<organism evidence="2 3">
    <name type="scientific">Eimeria mitis</name>
    <dbReference type="NCBI Taxonomy" id="44415"/>
    <lineage>
        <taxon>Eukaryota</taxon>
        <taxon>Sar</taxon>
        <taxon>Alveolata</taxon>
        <taxon>Apicomplexa</taxon>
        <taxon>Conoidasida</taxon>
        <taxon>Coccidia</taxon>
        <taxon>Eucoccidiorida</taxon>
        <taxon>Eimeriorina</taxon>
        <taxon>Eimeriidae</taxon>
        <taxon>Eimeria</taxon>
    </lineage>
</organism>
<dbReference type="Proteomes" id="UP000030744">
    <property type="component" value="Unassembled WGS sequence"/>
</dbReference>
<evidence type="ECO:0000313" key="2">
    <source>
        <dbReference type="EMBL" id="CDJ33733.1"/>
    </source>
</evidence>
<evidence type="ECO:0000256" key="1">
    <source>
        <dbReference type="SAM" id="MobiDB-lite"/>
    </source>
</evidence>
<dbReference type="RefSeq" id="XP_013356296.1">
    <property type="nucleotide sequence ID" value="XM_013500842.1"/>
</dbReference>
<dbReference type="EMBL" id="HG685597">
    <property type="protein sequence ID" value="CDJ33733.1"/>
    <property type="molecule type" value="Genomic_DNA"/>
</dbReference>
<dbReference type="VEuPathDB" id="ToxoDB:EMH_0084970"/>
<feature type="region of interest" description="Disordered" evidence="1">
    <location>
        <begin position="68"/>
        <end position="100"/>
    </location>
</feature>
<proteinExistence type="predicted"/>
<dbReference type="AlphaFoldDB" id="U6KE29"/>
<dbReference type="GeneID" id="25382858"/>
<gene>
    <name evidence="2" type="ORF">EMH_0084970</name>
</gene>
<protein>
    <submittedName>
        <fullName evidence="2">Uncharacterized protein</fullName>
    </submittedName>
</protein>
<keyword evidence="3" id="KW-1185">Reference proteome</keyword>
<name>U6KE29_9EIME</name>
<reference evidence="2" key="1">
    <citation type="submission" date="2013-10" db="EMBL/GenBank/DDBJ databases">
        <title>Genomic analysis of the causative agents of coccidiosis in chickens.</title>
        <authorList>
            <person name="Reid A.J."/>
            <person name="Blake D."/>
            <person name="Billington K."/>
            <person name="Browne H."/>
            <person name="Dunn M."/>
            <person name="Hung S."/>
            <person name="Kawahara F."/>
            <person name="Miranda-Saavedra D."/>
            <person name="Mourier T."/>
            <person name="Nagra H."/>
            <person name="Otto T.D."/>
            <person name="Rawlings N."/>
            <person name="Sanchez A."/>
            <person name="Sanders M."/>
            <person name="Subramaniam C."/>
            <person name="Tay Y."/>
            <person name="Dear P."/>
            <person name="Doerig C."/>
            <person name="Gruber A."/>
            <person name="Parkinson J."/>
            <person name="Shirley M."/>
            <person name="Wan K.L."/>
            <person name="Berriman M."/>
            <person name="Tomley F."/>
            <person name="Pain A."/>
        </authorList>
    </citation>
    <scope>NUCLEOTIDE SEQUENCE [LARGE SCALE GENOMIC DNA]</scope>
    <source>
        <strain evidence="2">Houghton</strain>
    </source>
</reference>
<reference evidence="2" key="2">
    <citation type="submission" date="2013-10" db="EMBL/GenBank/DDBJ databases">
        <authorList>
            <person name="Aslett M."/>
        </authorList>
    </citation>
    <scope>NUCLEOTIDE SEQUENCE [LARGE SCALE GENOMIC DNA]</scope>
    <source>
        <strain evidence="2">Houghton</strain>
    </source>
</reference>
<accession>U6KE29</accession>
<sequence>MLVPRLLQIIRLQNLRLLLLQRLRLHQLVTVLMNSRPWLHLLLLLQTPGMQRLSKALPGLEIPLGGKMAGSGSVPEGKRLPQVFPPARNQDQGPDKASVKSLHGVSPLNCAAHHPGTAMVQCQKTNQLTEGLQHPCGDWRMHRVGSKEKVRGLQKRAGSRRGLVEKLHQVHGETLEQTFEVGDLQAEGVTPPSRRLSVGGQDSHIVGLAYGLSRAQGDADRVARNWQGTASRG</sequence>
<evidence type="ECO:0000313" key="3">
    <source>
        <dbReference type="Proteomes" id="UP000030744"/>
    </source>
</evidence>